<dbReference type="GO" id="GO:0005829">
    <property type="term" value="C:cytosol"/>
    <property type="evidence" value="ECO:0007669"/>
    <property type="project" value="TreeGrafter"/>
</dbReference>
<dbReference type="PROSITE" id="PS00887">
    <property type="entry name" value="ILVD_EDD_2"/>
    <property type="match status" value="1"/>
</dbReference>
<evidence type="ECO:0000256" key="3">
    <source>
        <dbReference type="ARBA" id="ARBA00022723"/>
    </source>
</evidence>
<evidence type="ECO:0000259" key="12">
    <source>
        <dbReference type="Pfam" id="PF24877"/>
    </source>
</evidence>
<dbReference type="GO" id="GO:0051539">
    <property type="term" value="F:4 iron, 4 sulfur cluster binding"/>
    <property type="evidence" value="ECO:0007669"/>
    <property type="project" value="UniProtKB-UniRule"/>
</dbReference>
<dbReference type="GO" id="GO:0004456">
    <property type="term" value="F:phosphogluconate dehydratase activity"/>
    <property type="evidence" value="ECO:0007669"/>
    <property type="project" value="UniProtKB-UniRule"/>
</dbReference>
<name>A0A1Y6IY93_9VIBR</name>
<dbReference type="OrthoDB" id="9807077at2"/>
<dbReference type="Proteomes" id="UP000196125">
    <property type="component" value="Unassembled WGS sequence"/>
</dbReference>
<evidence type="ECO:0000313" key="13">
    <source>
        <dbReference type="EMBL" id="MDW6002479.1"/>
    </source>
</evidence>
<keyword evidence="2 9" id="KW-0004">4Fe-4S</keyword>
<dbReference type="Gene3D" id="3.50.30.80">
    <property type="entry name" value="IlvD/EDD C-terminal domain-like"/>
    <property type="match status" value="1"/>
</dbReference>
<dbReference type="HAMAP" id="MF_02094">
    <property type="entry name" value="Edd"/>
    <property type="match status" value="1"/>
</dbReference>
<dbReference type="NCBIfam" id="TIGR01196">
    <property type="entry name" value="edd"/>
    <property type="match status" value="1"/>
</dbReference>
<dbReference type="InterPro" id="IPR037237">
    <property type="entry name" value="IlvD/EDD_N"/>
</dbReference>
<dbReference type="UniPathway" id="UPA00226"/>
<keyword evidence="16" id="KW-1185">Reference proteome</keyword>
<dbReference type="RefSeq" id="WP_087482004.1">
    <property type="nucleotide sequence ID" value="NZ_AP024883.1"/>
</dbReference>
<reference evidence="14 15" key="1">
    <citation type="submission" date="2017-05" db="EMBL/GenBank/DDBJ databases">
        <authorList>
            <person name="Song R."/>
            <person name="Chenine A.L."/>
            <person name="Ruprecht R.M."/>
        </authorList>
    </citation>
    <scope>NUCLEOTIDE SEQUENCE [LARGE SCALE GENOMIC DNA]</scope>
    <source>
        <strain evidence="14 15">CECT 7927</strain>
    </source>
</reference>
<proteinExistence type="inferred from homology"/>
<dbReference type="InterPro" id="IPR000581">
    <property type="entry name" value="ILV_EDD_N"/>
</dbReference>
<dbReference type="GO" id="GO:0046872">
    <property type="term" value="F:metal ion binding"/>
    <property type="evidence" value="ECO:0007669"/>
    <property type="project" value="UniProtKB-KW"/>
</dbReference>
<comment type="function">
    <text evidence="9">Catalyzes the dehydration of 6-phospho-D-gluconate to 2-dehydro-3-deoxy-6-phospho-D-gluconate.</text>
</comment>
<dbReference type="InterPro" id="IPR020558">
    <property type="entry name" value="DiOHA_6PGluconate_deHydtase_CS"/>
</dbReference>
<dbReference type="Pfam" id="PF00920">
    <property type="entry name" value="ILVD_EDD_N"/>
    <property type="match status" value="1"/>
</dbReference>
<dbReference type="EC" id="4.2.1.12" evidence="9 10"/>
<evidence type="ECO:0000256" key="6">
    <source>
        <dbReference type="ARBA" id="ARBA00023064"/>
    </source>
</evidence>
<dbReference type="InterPro" id="IPR056740">
    <property type="entry name" value="ILV_EDD_C"/>
</dbReference>
<evidence type="ECO:0000313" key="16">
    <source>
        <dbReference type="Proteomes" id="UP001283366"/>
    </source>
</evidence>
<dbReference type="SUPFAM" id="SSF52016">
    <property type="entry name" value="LeuD/IlvD-like"/>
    <property type="match status" value="1"/>
</dbReference>
<evidence type="ECO:0000313" key="14">
    <source>
        <dbReference type="EMBL" id="SMS01991.1"/>
    </source>
</evidence>
<evidence type="ECO:0000256" key="1">
    <source>
        <dbReference type="ARBA" id="ARBA00006486"/>
    </source>
</evidence>
<dbReference type="InterPro" id="IPR042096">
    <property type="entry name" value="Dihydro-acid_dehy_C"/>
</dbReference>
<protein>
    <recommendedName>
        <fullName evidence="9 10">Phosphogluconate dehydratase</fullName>
        <ecNumber evidence="9 10">4.2.1.12</ecNumber>
    </recommendedName>
</protein>
<evidence type="ECO:0000256" key="7">
    <source>
        <dbReference type="ARBA" id="ARBA00023239"/>
    </source>
</evidence>
<gene>
    <name evidence="9 14" type="primary">edd</name>
    <name evidence="13" type="ORF">SBX37_06340</name>
    <name evidence="14" type="ORF">VIM7927_03302</name>
</gene>
<keyword evidence="8 9" id="KW-0119">Carbohydrate metabolism</keyword>
<keyword evidence="4 9" id="KW-0408">Iron</keyword>
<accession>A0A1Y6IY93</accession>
<evidence type="ECO:0000256" key="2">
    <source>
        <dbReference type="ARBA" id="ARBA00022485"/>
    </source>
</evidence>
<keyword evidence="7 9" id="KW-0456">Lyase</keyword>
<organism evidence="14 15">
    <name type="scientific">Vibrio mangrovi</name>
    <dbReference type="NCBI Taxonomy" id="474394"/>
    <lineage>
        <taxon>Bacteria</taxon>
        <taxon>Pseudomonadati</taxon>
        <taxon>Pseudomonadota</taxon>
        <taxon>Gammaproteobacteria</taxon>
        <taxon>Vibrionales</taxon>
        <taxon>Vibrionaceae</taxon>
        <taxon>Vibrio</taxon>
    </lineage>
</organism>
<keyword evidence="6 9" id="KW-0311">Gluconate utilization</keyword>
<evidence type="ECO:0000256" key="4">
    <source>
        <dbReference type="ARBA" id="ARBA00023004"/>
    </source>
</evidence>
<feature type="domain" description="Dihydroxy-acid/6-phosphogluconate dehydratase C-terminal" evidence="12">
    <location>
        <begin position="409"/>
        <end position="596"/>
    </location>
</feature>
<dbReference type="PANTHER" id="PTHR43661">
    <property type="entry name" value="D-XYLONATE DEHYDRATASE"/>
    <property type="match status" value="1"/>
</dbReference>
<dbReference type="Pfam" id="PF24877">
    <property type="entry name" value="ILV_EDD_C"/>
    <property type="match status" value="1"/>
</dbReference>
<dbReference type="EMBL" id="FXXI01000007">
    <property type="protein sequence ID" value="SMS01991.1"/>
    <property type="molecule type" value="Genomic_DNA"/>
</dbReference>
<dbReference type="AlphaFoldDB" id="A0A1Y6IY93"/>
<evidence type="ECO:0000256" key="5">
    <source>
        <dbReference type="ARBA" id="ARBA00023014"/>
    </source>
</evidence>
<evidence type="ECO:0000256" key="9">
    <source>
        <dbReference type="HAMAP-Rule" id="MF_02094"/>
    </source>
</evidence>
<dbReference type="InterPro" id="IPR004786">
    <property type="entry name" value="6-phosphgluc_deHydtase"/>
</dbReference>
<dbReference type="GO" id="GO:0019521">
    <property type="term" value="P:D-gluconate metabolic process"/>
    <property type="evidence" value="ECO:0007669"/>
    <property type="project" value="UniProtKB-KW"/>
</dbReference>
<dbReference type="GO" id="GO:0009255">
    <property type="term" value="P:Entner-Doudoroff pathway through 6-phosphogluconate"/>
    <property type="evidence" value="ECO:0007669"/>
    <property type="project" value="UniProtKB-UniRule"/>
</dbReference>
<reference evidence="13 16" key="2">
    <citation type="submission" date="2023-11" db="EMBL/GenBank/DDBJ databases">
        <title>Plant-associative lifestyle of Vibrio porteresiae and its evolutionary dynamics.</title>
        <authorList>
            <person name="Rameshkumar N."/>
            <person name="Kirti K."/>
        </authorList>
    </citation>
    <scope>NUCLEOTIDE SEQUENCE [LARGE SCALE GENOMIC DNA]</scope>
    <source>
        <strain evidence="13 16">MSSRF38</strain>
    </source>
</reference>
<comment type="catalytic activity">
    <reaction evidence="9">
        <text>6-phospho-D-gluconate = 2-dehydro-3-deoxy-6-phospho-D-gluconate + H2O</text>
        <dbReference type="Rhea" id="RHEA:17277"/>
        <dbReference type="ChEBI" id="CHEBI:15377"/>
        <dbReference type="ChEBI" id="CHEBI:57569"/>
        <dbReference type="ChEBI" id="CHEBI:58759"/>
        <dbReference type="EC" id="4.2.1.12"/>
    </reaction>
</comment>
<sequence length="603" mass="64427">MSSVPVDHILSRVTEAIVERSRTSRKNYLDMVAAQASRGKHRVALSCGNLAHTVAACSTTEKQSILDFTRSNLAIVTAYNDMLSAHVPYRDYPEKIKACLRELGHTAQIAGGVPAMCDGVTQGQPGMELSLFSRDLIAQATALSLSHATYDGILLLGICDKIAPGQLIGALAFGHLPGAFVPAGPMGTGIANDEKVKIRQQYASGEVDKAVLLDMECSSYHSEGTCTFYGTANTNQLVFEAMGLMLPGSAFVPPHDPLREKLTEQVAQLIARQSPGVADYRPLAHVVDEKSVVNGLVALLASGGSTNHTMHLIAVARAAGWIVTWDDFDALSQVVPLLTRIYPNGPADINAFQQAGGVPCLLTLLAERGLLHLDATPISGQMSDYLRYPQLEGEQICYHPAGSSANSEVIAGKGESFSAQGGLRVMQGNLGRGVIKISAVAEQYRVIEAPVRVFDDQNDVESAYQQGEFRDDVIIVVRYNGPAANGMPELHKLMPILGNLMADGLKVALVTDGRLSGASGKVPAVIHVTPEAHCGGPLSQLRDGMRVRINANEGAMMVLDPLMPSSEPHKSVPAQGYGRELFNLFREHVSSAEQGASIFQYPA</sequence>
<evidence type="ECO:0000256" key="10">
    <source>
        <dbReference type="NCBIfam" id="TIGR01196"/>
    </source>
</evidence>
<keyword evidence="3 9" id="KW-0479">Metal-binding</keyword>
<dbReference type="Proteomes" id="UP001283366">
    <property type="component" value="Unassembled WGS sequence"/>
</dbReference>
<keyword evidence="5 9" id="KW-0411">Iron-sulfur</keyword>
<dbReference type="SUPFAM" id="SSF143975">
    <property type="entry name" value="IlvD/EDD N-terminal domain-like"/>
    <property type="match status" value="1"/>
</dbReference>
<comment type="pathway">
    <text evidence="9">Carbohydrate metabolism; Entner-Doudoroff pathway.</text>
</comment>
<dbReference type="EMBL" id="JAWRCO010000001">
    <property type="protein sequence ID" value="MDW6002479.1"/>
    <property type="molecule type" value="Genomic_DNA"/>
</dbReference>
<dbReference type="PROSITE" id="PS00886">
    <property type="entry name" value="ILVD_EDD_1"/>
    <property type="match status" value="1"/>
</dbReference>
<feature type="binding site" evidence="9">
    <location>
        <position position="159"/>
    </location>
    <ligand>
        <name>[4Fe-4S] cluster</name>
        <dbReference type="ChEBI" id="CHEBI:49883"/>
    </ligand>
</feature>
<evidence type="ECO:0000313" key="15">
    <source>
        <dbReference type="Proteomes" id="UP000196125"/>
    </source>
</evidence>
<dbReference type="PANTHER" id="PTHR43661:SF1">
    <property type="entry name" value="PHOSPHOGLUCONATE DEHYDRATASE"/>
    <property type="match status" value="1"/>
</dbReference>
<comment type="cofactor">
    <cofactor evidence="9">
        <name>[4Fe-4S] cluster</name>
        <dbReference type="ChEBI" id="CHEBI:49883"/>
    </cofactor>
    <text evidence="9">Binds 1 [4Fe-4S] cluster.</text>
</comment>
<comment type="similarity">
    <text evidence="1 9">Belongs to the IlvD/Edd family.</text>
</comment>
<evidence type="ECO:0000259" key="11">
    <source>
        <dbReference type="Pfam" id="PF00920"/>
    </source>
</evidence>
<feature type="domain" description="Dihydroxy-acid/6-phosphogluconate dehydratase N-terminal" evidence="11">
    <location>
        <begin position="71"/>
        <end position="381"/>
    </location>
</feature>
<feature type="binding site" evidence="9">
    <location>
        <position position="226"/>
    </location>
    <ligand>
        <name>[4Fe-4S] cluster</name>
        <dbReference type="ChEBI" id="CHEBI:49883"/>
    </ligand>
</feature>
<evidence type="ECO:0000256" key="8">
    <source>
        <dbReference type="ARBA" id="ARBA00023277"/>
    </source>
</evidence>